<reference evidence="2 3" key="1">
    <citation type="journal article" date="2019" name="Environ. Microbiol.">
        <title>At the nexus of three kingdoms: the genome of the mycorrhizal fungus Gigaspora margarita provides insights into plant, endobacterial and fungal interactions.</title>
        <authorList>
            <person name="Venice F."/>
            <person name="Ghignone S."/>
            <person name="Salvioli di Fossalunga A."/>
            <person name="Amselem J."/>
            <person name="Novero M."/>
            <person name="Xianan X."/>
            <person name="Sedzielewska Toro K."/>
            <person name="Morin E."/>
            <person name="Lipzen A."/>
            <person name="Grigoriev I.V."/>
            <person name="Henrissat B."/>
            <person name="Martin F.M."/>
            <person name="Bonfante P."/>
        </authorList>
    </citation>
    <scope>NUCLEOTIDE SEQUENCE [LARGE SCALE GENOMIC DNA]</scope>
    <source>
        <strain evidence="2 3">BEG34</strain>
    </source>
</reference>
<feature type="compositionally biased region" description="Polar residues" evidence="1">
    <location>
        <begin position="1"/>
        <end position="10"/>
    </location>
</feature>
<dbReference type="Proteomes" id="UP000439903">
    <property type="component" value="Unassembled WGS sequence"/>
</dbReference>
<sequence length="85" mass="9776">MSEPLQTSTLLAKRRPDESIHMKAPKTTSTRRQSPRTPMPTKSKVTTNNGSKVKRISQEKKTYPCKNTNKIYHVITNPNQPKRQE</sequence>
<evidence type="ECO:0000313" key="3">
    <source>
        <dbReference type="Proteomes" id="UP000439903"/>
    </source>
</evidence>
<name>A0A8H4AJM1_GIGMA</name>
<evidence type="ECO:0000313" key="2">
    <source>
        <dbReference type="EMBL" id="KAF0503282.1"/>
    </source>
</evidence>
<organism evidence="2 3">
    <name type="scientific">Gigaspora margarita</name>
    <dbReference type="NCBI Taxonomy" id="4874"/>
    <lineage>
        <taxon>Eukaryota</taxon>
        <taxon>Fungi</taxon>
        <taxon>Fungi incertae sedis</taxon>
        <taxon>Mucoromycota</taxon>
        <taxon>Glomeromycotina</taxon>
        <taxon>Glomeromycetes</taxon>
        <taxon>Diversisporales</taxon>
        <taxon>Gigasporaceae</taxon>
        <taxon>Gigaspora</taxon>
    </lineage>
</organism>
<keyword evidence="3" id="KW-1185">Reference proteome</keyword>
<feature type="region of interest" description="Disordered" evidence="1">
    <location>
        <begin position="1"/>
        <end position="68"/>
    </location>
</feature>
<comment type="caution">
    <text evidence="2">The sequence shown here is derived from an EMBL/GenBank/DDBJ whole genome shotgun (WGS) entry which is preliminary data.</text>
</comment>
<gene>
    <name evidence="2" type="ORF">F8M41_019665</name>
</gene>
<feature type="compositionally biased region" description="Low complexity" evidence="1">
    <location>
        <begin position="27"/>
        <end position="41"/>
    </location>
</feature>
<evidence type="ECO:0000256" key="1">
    <source>
        <dbReference type="SAM" id="MobiDB-lite"/>
    </source>
</evidence>
<dbReference type="EMBL" id="WTPW01000515">
    <property type="protein sequence ID" value="KAF0503282.1"/>
    <property type="molecule type" value="Genomic_DNA"/>
</dbReference>
<dbReference type="AlphaFoldDB" id="A0A8H4AJM1"/>
<accession>A0A8H4AJM1</accession>
<protein>
    <submittedName>
        <fullName evidence="2">Uncharacterized protein</fullName>
    </submittedName>
</protein>
<proteinExistence type="predicted"/>